<protein>
    <recommendedName>
        <fullName evidence="3">Phosphate ABC transporter substrate-binding protein</fullName>
    </recommendedName>
</protein>
<dbReference type="OrthoDB" id="5368544at2"/>
<comment type="caution">
    <text evidence="1">The sequence shown here is derived from an EMBL/GenBank/DDBJ whole genome shotgun (WGS) entry which is preliminary data.</text>
</comment>
<dbReference type="EMBL" id="AONC01000014">
    <property type="protein sequence ID" value="EXJ16220.1"/>
    <property type="molecule type" value="Genomic_DNA"/>
</dbReference>
<dbReference type="SUPFAM" id="SSF53850">
    <property type="entry name" value="Periplasmic binding protein-like II"/>
    <property type="match status" value="1"/>
</dbReference>
<dbReference type="AlphaFoldDB" id="W9W0T4"/>
<dbReference type="Proteomes" id="UP000019460">
    <property type="component" value="Unassembled WGS sequence"/>
</dbReference>
<gene>
    <name evidence="1" type="ORF">D779_0525</name>
</gene>
<reference evidence="1 2" key="1">
    <citation type="submission" date="2012-11" db="EMBL/GenBank/DDBJ databases">
        <title>Genome assembly of Thiorhodococcus sp. AK35.</title>
        <authorList>
            <person name="Nupur N."/>
            <person name="Khatri I."/>
            <person name="Subramanian S."/>
            <person name="Pinnaka A."/>
        </authorList>
    </citation>
    <scope>NUCLEOTIDE SEQUENCE [LARGE SCALE GENOMIC DNA]</scope>
    <source>
        <strain evidence="1 2">AK35</strain>
    </source>
</reference>
<dbReference type="STRING" id="1249627.D779_0525"/>
<dbReference type="Gene3D" id="3.40.190.10">
    <property type="entry name" value="Periplasmic binding protein-like II"/>
    <property type="match status" value="1"/>
</dbReference>
<dbReference type="RefSeq" id="WP_052347858.1">
    <property type="nucleotide sequence ID" value="NZ_AONC01000014.1"/>
</dbReference>
<name>W9W0T4_9GAMM</name>
<keyword evidence="2" id="KW-1185">Reference proteome</keyword>
<dbReference type="eggNOG" id="COG0226">
    <property type="taxonomic scope" value="Bacteria"/>
</dbReference>
<evidence type="ECO:0000313" key="2">
    <source>
        <dbReference type="Proteomes" id="UP000019460"/>
    </source>
</evidence>
<accession>W9W0T4</accession>
<sequence length="149" mass="16728">MIASKSNPLVPMLFVGILIAASPSMSEELPLVVVVNASTGIETLTRDQVINIFLGRFRQLPNGEIAIPIDQPAELPIREQFYRRLVNKNPAEIRAYWARLMFSGKTTPPHQADSEQEVLETLMREPGSISYLIENRLQASLKAVFRLEP</sequence>
<evidence type="ECO:0008006" key="3">
    <source>
        <dbReference type="Google" id="ProtNLM"/>
    </source>
</evidence>
<evidence type="ECO:0000313" key="1">
    <source>
        <dbReference type="EMBL" id="EXJ16220.1"/>
    </source>
</evidence>
<proteinExistence type="predicted"/>
<organism evidence="1 2">
    <name type="scientific">Imhoffiella purpurea</name>
    <dbReference type="NCBI Taxonomy" id="1249627"/>
    <lineage>
        <taxon>Bacteria</taxon>
        <taxon>Pseudomonadati</taxon>
        <taxon>Pseudomonadota</taxon>
        <taxon>Gammaproteobacteria</taxon>
        <taxon>Chromatiales</taxon>
        <taxon>Chromatiaceae</taxon>
        <taxon>Imhoffiella</taxon>
    </lineage>
</organism>